<dbReference type="Pfam" id="PF02403">
    <property type="entry name" value="Seryl_tRNA_N"/>
    <property type="match status" value="1"/>
</dbReference>
<dbReference type="HAMAP" id="MF_00176">
    <property type="entry name" value="Ser_tRNA_synth_type1"/>
    <property type="match status" value="1"/>
</dbReference>
<keyword evidence="3 6" id="KW-0067">ATP-binding</keyword>
<feature type="binding site" evidence="6">
    <location>
        <position position="277"/>
    </location>
    <ligand>
        <name>ATP</name>
        <dbReference type="ChEBI" id="CHEBI:30616"/>
    </ligand>
</feature>
<organism evidence="8 9">
    <name type="scientific">Streptomyces fildesensis</name>
    <dbReference type="NCBI Taxonomy" id="375757"/>
    <lineage>
        <taxon>Bacteria</taxon>
        <taxon>Bacillati</taxon>
        <taxon>Actinomycetota</taxon>
        <taxon>Actinomycetes</taxon>
        <taxon>Kitasatosporales</taxon>
        <taxon>Streptomycetaceae</taxon>
        <taxon>Streptomyces</taxon>
    </lineage>
</organism>
<gene>
    <name evidence="6 8" type="primary">serS</name>
    <name evidence="8" type="ORF">ACIGXA_25535</name>
</gene>
<evidence type="ECO:0000256" key="6">
    <source>
        <dbReference type="HAMAP-Rule" id="MF_00176"/>
    </source>
</evidence>
<evidence type="ECO:0000256" key="5">
    <source>
        <dbReference type="ARBA" id="ARBA00023146"/>
    </source>
</evidence>
<dbReference type="Pfam" id="PF00587">
    <property type="entry name" value="tRNA-synt_2b"/>
    <property type="match status" value="1"/>
</dbReference>
<evidence type="ECO:0000313" key="9">
    <source>
        <dbReference type="Proteomes" id="UP001614394"/>
    </source>
</evidence>
<feature type="binding site" evidence="6">
    <location>
        <position position="284"/>
    </location>
    <ligand>
        <name>L-serine</name>
        <dbReference type="ChEBI" id="CHEBI:33384"/>
    </ligand>
</feature>
<comment type="catalytic activity">
    <reaction evidence="6">
        <text>tRNA(Sec) + L-serine + ATP = L-seryl-tRNA(Sec) + AMP + diphosphate + H(+)</text>
        <dbReference type="Rhea" id="RHEA:42580"/>
        <dbReference type="Rhea" id="RHEA-COMP:9742"/>
        <dbReference type="Rhea" id="RHEA-COMP:10128"/>
        <dbReference type="ChEBI" id="CHEBI:15378"/>
        <dbReference type="ChEBI" id="CHEBI:30616"/>
        <dbReference type="ChEBI" id="CHEBI:33019"/>
        <dbReference type="ChEBI" id="CHEBI:33384"/>
        <dbReference type="ChEBI" id="CHEBI:78442"/>
        <dbReference type="ChEBI" id="CHEBI:78533"/>
        <dbReference type="ChEBI" id="CHEBI:456215"/>
        <dbReference type="EC" id="6.1.1.11"/>
    </reaction>
</comment>
<protein>
    <recommendedName>
        <fullName evidence="6">Serine--tRNA ligase</fullName>
        <ecNumber evidence="6">6.1.1.11</ecNumber>
    </recommendedName>
    <alternativeName>
        <fullName evidence="6">Seryl-tRNA synthetase</fullName>
        <shortName evidence="6">SerRS</shortName>
    </alternativeName>
    <alternativeName>
        <fullName evidence="6">Seryl-tRNA(Ser/Sec) synthetase</fullName>
    </alternativeName>
</protein>
<dbReference type="PANTHER" id="PTHR11778">
    <property type="entry name" value="SERYL-TRNA SYNTHETASE"/>
    <property type="match status" value="1"/>
</dbReference>
<evidence type="ECO:0000256" key="2">
    <source>
        <dbReference type="ARBA" id="ARBA00022741"/>
    </source>
</evidence>
<comment type="caution">
    <text evidence="8">The sequence shown here is derived from an EMBL/GenBank/DDBJ whole genome shotgun (WGS) entry which is preliminary data.</text>
</comment>
<dbReference type="InterPro" id="IPR033729">
    <property type="entry name" value="SerRS_core"/>
</dbReference>
<comment type="subunit">
    <text evidence="6">Homodimer. The tRNA molecule binds across the dimer.</text>
</comment>
<feature type="binding site" evidence="6">
    <location>
        <position position="382"/>
    </location>
    <ligand>
        <name>L-serine</name>
        <dbReference type="ChEBI" id="CHEBI:33384"/>
    </ligand>
</feature>
<dbReference type="PIRSF" id="PIRSF001529">
    <property type="entry name" value="Ser-tRNA-synth_IIa"/>
    <property type="match status" value="1"/>
</dbReference>
<dbReference type="Gene3D" id="1.10.287.40">
    <property type="entry name" value="Serine-tRNA synthetase, tRNA binding domain"/>
    <property type="match status" value="1"/>
</dbReference>
<dbReference type="PRINTS" id="PR00981">
    <property type="entry name" value="TRNASYNTHSER"/>
</dbReference>
<dbReference type="InterPro" id="IPR002314">
    <property type="entry name" value="aa-tRNA-synt_IIb"/>
</dbReference>
<keyword evidence="2 6" id="KW-0547">Nucleotide-binding</keyword>
<dbReference type="Gene3D" id="3.30.930.10">
    <property type="entry name" value="Bira Bifunctional Protein, Domain 2"/>
    <property type="match status" value="1"/>
</dbReference>
<dbReference type="InterPro" id="IPR042103">
    <property type="entry name" value="SerRS_1_N_sf"/>
</dbReference>
<dbReference type="PROSITE" id="PS50862">
    <property type="entry name" value="AA_TRNA_LIGASE_II"/>
    <property type="match status" value="1"/>
</dbReference>
<proteinExistence type="inferred from homology"/>
<accession>A0ABW8CBR4</accession>
<feature type="binding site" evidence="6">
    <location>
        <begin position="261"/>
        <end position="263"/>
    </location>
    <ligand>
        <name>ATP</name>
        <dbReference type="ChEBI" id="CHEBI:30616"/>
    </ligand>
</feature>
<keyword evidence="6" id="KW-0963">Cytoplasm</keyword>
<dbReference type="GO" id="GO:0004828">
    <property type="term" value="F:serine-tRNA ligase activity"/>
    <property type="evidence" value="ECO:0007669"/>
    <property type="project" value="UniProtKB-EC"/>
</dbReference>
<dbReference type="RefSeq" id="WP_399653552.1">
    <property type="nucleotide sequence ID" value="NZ_JBITYG010000008.1"/>
</dbReference>
<comment type="function">
    <text evidence="6">Catalyzes the attachment of serine to tRNA(Ser). Is also able to aminoacylate tRNA(Sec) with serine, to form the misacylated tRNA L-seryl-tRNA(Sec), which will be further converted into selenocysteinyl-tRNA(Sec).</text>
</comment>
<evidence type="ECO:0000256" key="3">
    <source>
        <dbReference type="ARBA" id="ARBA00022840"/>
    </source>
</evidence>
<evidence type="ECO:0000256" key="4">
    <source>
        <dbReference type="ARBA" id="ARBA00022917"/>
    </source>
</evidence>
<evidence type="ECO:0000313" key="8">
    <source>
        <dbReference type="EMBL" id="MFI9103884.1"/>
    </source>
</evidence>
<feature type="domain" description="Aminoacyl-transfer RNA synthetases class-II family profile" evidence="7">
    <location>
        <begin position="189"/>
        <end position="407"/>
    </location>
</feature>
<feature type="binding site" evidence="6">
    <location>
        <begin position="348"/>
        <end position="351"/>
    </location>
    <ligand>
        <name>ATP</name>
        <dbReference type="ChEBI" id="CHEBI:30616"/>
    </ligand>
</feature>
<dbReference type="SUPFAM" id="SSF55681">
    <property type="entry name" value="Class II aaRS and biotin synthetases"/>
    <property type="match status" value="1"/>
</dbReference>
<evidence type="ECO:0000256" key="1">
    <source>
        <dbReference type="ARBA" id="ARBA00022598"/>
    </source>
</evidence>
<evidence type="ECO:0000259" key="7">
    <source>
        <dbReference type="PROSITE" id="PS50862"/>
    </source>
</evidence>
<dbReference type="CDD" id="cd00770">
    <property type="entry name" value="SerRS_core"/>
    <property type="match status" value="1"/>
</dbReference>
<comment type="domain">
    <text evidence="6">Consists of two distinct domains, a catalytic core and a N-terminal extension that is involved in tRNA binding.</text>
</comment>
<dbReference type="InterPro" id="IPR002317">
    <property type="entry name" value="Ser-tRNA-ligase_type_1"/>
</dbReference>
<dbReference type="EMBL" id="JBITYG010000008">
    <property type="protein sequence ID" value="MFI9103884.1"/>
    <property type="molecule type" value="Genomic_DNA"/>
</dbReference>
<keyword evidence="4 6" id="KW-0648">Protein biosynthesis</keyword>
<dbReference type="SUPFAM" id="SSF46589">
    <property type="entry name" value="tRNA-binding arm"/>
    <property type="match status" value="1"/>
</dbReference>
<sequence length="425" mass="46832">MIDLRLLREDPDRVRASQRARGEDVALVDALLSADERRRSSSHRFDELRAEQRQLGKLIPKAQGDEKAELLKKTGVLSAAVKAADAEQNEAAQEAQSLLLKLGNLVHPDTPIGGEEDFVVLEQLGAPRDFAAEGFEPKDHLELGEILGAIDVDRGAKVSGSRFYYLTGVGALLELALVNAAIAQATAAGFVPILTPTLVKPAAMAGTGYLGQVDDDVYYLEKDDLYLVGTSEVPLAAYHMDEIIDAAKLPLRYAGFSPCYRREAGSYGKDTRGIIRVHQFDKVEMFVYTTPEDAEAEHQRLLEWEKQWLTALELPFQVIELASGDLGSSASRKFDCEAWIPTQGKYRELTSTSNTTEFQSRRLSIRLRDENGTRPLATLNGTLCAVPRTIVAILENHQQADGSVRVPEVLRPYLGGREFLEPVGK</sequence>
<feature type="binding site" evidence="6">
    <location>
        <begin position="230"/>
        <end position="232"/>
    </location>
    <ligand>
        <name>L-serine</name>
        <dbReference type="ChEBI" id="CHEBI:33384"/>
    </ligand>
</feature>
<dbReference type="InterPro" id="IPR006195">
    <property type="entry name" value="aa-tRNA-synth_II"/>
</dbReference>
<dbReference type="Proteomes" id="UP001614394">
    <property type="component" value="Unassembled WGS sequence"/>
</dbReference>
<dbReference type="InterPro" id="IPR010978">
    <property type="entry name" value="tRNA-bd_arm"/>
</dbReference>
<keyword evidence="5 6" id="KW-0030">Aminoacyl-tRNA synthetase</keyword>
<comment type="similarity">
    <text evidence="6">Belongs to the class-II aminoacyl-tRNA synthetase family. Type-1 seryl-tRNA synthetase subfamily.</text>
</comment>
<dbReference type="NCBIfam" id="TIGR00414">
    <property type="entry name" value="serS"/>
    <property type="match status" value="1"/>
</dbReference>
<dbReference type="EC" id="6.1.1.11" evidence="6"/>
<reference evidence="8 9" key="1">
    <citation type="submission" date="2024-10" db="EMBL/GenBank/DDBJ databases">
        <title>The Natural Products Discovery Center: Release of the First 8490 Sequenced Strains for Exploring Actinobacteria Biosynthetic Diversity.</title>
        <authorList>
            <person name="Kalkreuter E."/>
            <person name="Kautsar S.A."/>
            <person name="Yang D."/>
            <person name="Bader C.D."/>
            <person name="Teijaro C.N."/>
            <person name="Fluegel L."/>
            <person name="Davis C.M."/>
            <person name="Simpson J.R."/>
            <person name="Lauterbach L."/>
            <person name="Steele A.D."/>
            <person name="Gui C."/>
            <person name="Meng S."/>
            <person name="Li G."/>
            <person name="Viehrig K."/>
            <person name="Ye F."/>
            <person name="Su P."/>
            <person name="Kiefer A.F."/>
            <person name="Nichols A."/>
            <person name="Cepeda A.J."/>
            <person name="Yan W."/>
            <person name="Fan B."/>
            <person name="Jiang Y."/>
            <person name="Adhikari A."/>
            <person name="Zheng C.-J."/>
            <person name="Schuster L."/>
            <person name="Cowan T.M."/>
            <person name="Smanski M.J."/>
            <person name="Chevrette M.G."/>
            <person name="De Carvalho L.P.S."/>
            <person name="Shen B."/>
        </authorList>
    </citation>
    <scope>NUCLEOTIDE SEQUENCE [LARGE SCALE GENOMIC DNA]</scope>
    <source>
        <strain evidence="8 9">NPDC053399</strain>
    </source>
</reference>
<keyword evidence="9" id="KW-1185">Reference proteome</keyword>
<name>A0ABW8CBR4_9ACTN</name>
<comment type="subcellular location">
    <subcellularLocation>
        <location evidence="6">Cytoplasm</location>
    </subcellularLocation>
</comment>
<comment type="pathway">
    <text evidence="6">Aminoacyl-tRNA biosynthesis; selenocysteinyl-tRNA(Sec) biosynthesis; L-seryl-tRNA(Sec) from L-serine and tRNA(Sec): step 1/1.</text>
</comment>
<dbReference type="InterPro" id="IPR015866">
    <property type="entry name" value="Ser-tRNA-synth_1_N"/>
</dbReference>
<comment type="catalytic activity">
    <reaction evidence="6">
        <text>tRNA(Ser) + L-serine + ATP = L-seryl-tRNA(Ser) + AMP + diphosphate + H(+)</text>
        <dbReference type="Rhea" id="RHEA:12292"/>
        <dbReference type="Rhea" id="RHEA-COMP:9669"/>
        <dbReference type="Rhea" id="RHEA-COMP:9703"/>
        <dbReference type="ChEBI" id="CHEBI:15378"/>
        <dbReference type="ChEBI" id="CHEBI:30616"/>
        <dbReference type="ChEBI" id="CHEBI:33019"/>
        <dbReference type="ChEBI" id="CHEBI:33384"/>
        <dbReference type="ChEBI" id="CHEBI:78442"/>
        <dbReference type="ChEBI" id="CHEBI:78533"/>
        <dbReference type="ChEBI" id="CHEBI:456215"/>
        <dbReference type="EC" id="6.1.1.11"/>
    </reaction>
</comment>
<dbReference type="InterPro" id="IPR045864">
    <property type="entry name" value="aa-tRNA-synth_II/BPL/LPL"/>
</dbReference>
<keyword evidence="1 6" id="KW-0436">Ligase</keyword>